<dbReference type="GO" id="GO:1990281">
    <property type="term" value="C:efflux pump complex"/>
    <property type="evidence" value="ECO:0007669"/>
    <property type="project" value="TreeGrafter"/>
</dbReference>
<dbReference type="PROSITE" id="PS51257">
    <property type="entry name" value="PROKAR_LIPOPROTEIN"/>
    <property type="match status" value="1"/>
</dbReference>
<dbReference type="PANTHER" id="PTHR30469">
    <property type="entry name" value="MULTIDRUG RESISTANCE PROTEIN MDTA"/>
    <property type="match status" value="1"/>
</dbReference>
<dbReference type="Gene3D" id="2.40.420.20">
    <property type="match status" value="1"/>
</dbReference>
<dbReference type="NCBIfam" id="TIGR01730">
    <property type="entry name" value="RND_mfp"/>
    <property type="match status" value="1"/>
</dbReference>
<feature type="domain" description="Multidrug resistance protein MdtA-like C-terminal permuted SH3" evidence="5">
    <location>
        <begin position="287"/>
        <end position="345"/>
    </location>
</feature>
<evidence type="ECO:0000313" key="6">
    <source>
        <dbReference type="EMBL" id="VAX20825.1"/>
    </source>
</evidence>
<reference evidence="6" key="1">
    <citation type="submission" date="2018-06" db="EMBL/GenBank/DDBJ databases">
        <authorList>
            <person name="Zhirakovskaya E."/>
        </authorList>
    </citation>
    <scope>NUCLEOTIDE SEQUENCE</scope>
</reference>
<dbReference type="InterPro" id="IPR058625">
    <property type="entry name" value="MdtA-like_BSH"/>
</dbReference>
<dbReference type="Gene3D" id="1.10.287.470">
    <property type="entry name" value="Helix hairpin bin"/>
    <property type="match status" value="1"/>
</dbReference>
<dbReference type="Pfam" id="PF25917">
    <property type="entry name" value="BSH_RND"/>
    <property type="match status" value="1"/>
</dbReference>
<dbReference type="Gene3D" id="2.40.50.100">
    <property type="match status" value="1"/>
</dbReference>
<proteinExistence type="predicted"/>
<sequence>MRGSNVGIISNTGKTASLFMAFGFCAAIVSCSDGNAKPEPKNEKDEVISVVVRKIVPQKFVQMLTLTGVAKANRSVVIASETPGKVVKIGFKKGDDVKEGEPLIWLDSALLEADIAQARAAMEINELEYRKLKALAQRKASVSEIQLDKSRLSLNVARARLQGLDSRLAKKTIRAPFDGKIAGKKVEIGAIVNPGEPLTKVIDLKAIKVIVGIPEVAIADFRPGKKASIVFDAFPEEKFDGVTSYISPEVDMRSRTFELELELTNERTRLLPEMSAKVTFVKRESANSILIPQTSALERKEGHAVFIIDSQNIAQLRPVIIEDSSNEMALVKSGVSVGDILVIRGQRALMSGDTVEAKTE</sequence>
<dbReference type="PANTHER" id="PTHR30469:SF15">
    <property type="entry name" value="HLYD FAMILY OF SECRETION PROTEINS"/>
    <property type="match status" value="1"/>
</dbReference>
<feature type="domain" description="Multidrug resistance protein MdtA-like barrel-sandwich hybrid" evidence="3">
    <location>
        <begin position="75"/>
        <end position="202"/>
    </location>
</feature>
<dbReference type="InterPro" id="IPR058792">
    <property type="entry name" value="Beta-barrel_RND_2"/>
</dbReference>
<evidence type="ECO:0000259" key="5">
    <source>
        <dbReference type="Pfam" id="PF25967"/>
    </source>
</evidence>
<protein>
    <submittedName>
        <fullName evidence="6">Uncharacterized protein</fullName>
    </submittedName>
</protein>
<dbReference type="InterPro" id="IPR058627">
    <property type="entry name" value="MdtA-like_C"/>
</dbReference>
<gene>
    <name evidence="6" type="ORF">MNBD_NITROSPINAE02-1443</name>
</gene>
<dbReference type="Pfam" id="PF25967">
    <property type="entry name" value="RND-MFP_C"/>
    <property type="match status" value="1"/>
</dbReference>
<comment type="subcellular location">
    <subcellularLocation>
        <location evidence="1">Cell envelope</location>
    </subcellularLocation>
</comment>
<evidence type="ECO:0000259" key="3">
    <source>
        <dbReference type="Pfam" id="PF25917"/>
    </source>
</evidence>
<dbReference type="GO" id="GO:0015562">
    <property type="term" value="F:efflux transmembrane transporter activity"/>
    <property type="evidence" value="ECO:0007669"/>
    <property type="project" value="TreeGrafter"/>
</dbReference>
<keyword evidence="2" id="KW-0813">Transport</keyword>
<evidence type="ECO:0000259" key="4">
    <source>
        <dbReference type="Pfam" id="PF25954"/>
    </source>
</evidence>
<evidence type="ECO:0000256" key="1">
    <source>
        <dbReference type="ARBA" id="ARBA00004196"/>
    </source>
</evidence>
<dbReference type="Gene3D" id="2.40.30.170">
    <property type="match status" value="1"/>
</dbReference>
<feature type="domain" description="CusB-like beta-barrel" evidence="4">
    <location>
        <begin position="210"/>
        <end position="282"/>
    </location>
</feature>
<dbReference type="Pfam" id="PF25954">
    <property type="entry name" value="Beta-barrel_RND_2"/>
    <property type="match status" value="1"/>
</dbReference>
<organism evidence="6">
    <name type="scientific">hydrothermal vent metagenome</name>
    <dbReference type="NCBI Taxonomy" id="652676"/>
    <lineage>
        <taxon>unclassified sequences</taxon>
        <taxon>metagenomes</taxon>
        <taxon>ecological metagenomes</taxon>
    </lineage>
</organism>
<dbReference type="AlphaFoldDB" id="A0A3B1CPH9"/>
<dbReference type="EMBL" id="UOGE01000062">
    <property type="protein sequence ID" value="VAX20825.1"/>
    <property type="molecule type" value="Genomic_DNA"/>
</dbReference>
<dbReference type="SUPFAM" id="SSF111369">
    <property type="entry name" value="HlyD-like secretion proteins"/>
    <property type="match status" value="1"/>
</dbReference>
<name>A0A3B1CPH9_9ZZZZ</name>
<accession>A0A3B1CPH9</accession>
<evidence type="ECO:0000256" key="2">
    <source>
        <dbReference type="ARBA" id="ARBA00022448"/>
    </source>
</evidence>
<dbReference type="InterPro" id="IPR006143">
    <property type="entry name" value="RND_pump_MFP"/>
</dbReference>